<dbReference type="InterPro" id="IPR011006">
    <property type="entry name" value="CheY-like_superfamily"/>
</dbReference>
<organism evidence="3 4">
    <name type="scientific">Syntrophobacter fumaroxidans (strain DSM 10017 / MPOB)</name>
    <dbReference type="NCBI Taxonomy" id="335543"/>
    <lineage>
        <taxon>Bacteria</taxon>
        <taxon>Pseudomonadati</taxon>
        <taxon>Thermodesulfobacteriota</taxon>
        <taxon>Syntrophobacteria</taxon>
        <taxon>Syntrophobacterales</taxon>
        <taxon>Syntrophobacteraceae</taxon>
        <taxon>Syntrophobacter</taxon>
    </lineage>
</organism>
<feature type="domain" description="Response regulatory" evidence="2">
    <location>
        <begin position="4"/>
        <end position="118"/>
    </location>
</feature>
<dbReference type="AlphaFoldDB" id="A0LIT4"/>
<reference evidence="3 4" key="1">
    <citation type="submission" date="2006-10" db="EMBL/GenBank/DDBJ databases">
        <title>Complete sequence of Syntrophobacter fumaroxidans MPOB.</title>
        <authorList>
            <consortium name="US DOE Joint Genome Institute"/>
            <person name="Copeland A."/>
            <person name="Lucas S."/>
            <person name="Lapidus A."/>
            <person name="Barry K."/>
            <person name="Detter J.C."/>
            <person name="Glavina del Rio T."/>
            <person name="Hammon N."/>
            <person name="Israni S."/>
            <person name="Pitluck S."/>
            <person name="Goltsman E.G."/>
            <person name="Martinez M."/>
            <person name="Schmutz J."/>
            <person name="Larimer F."/>
            <person name="Land M."/>
            <person name="Hauser L."/>
            <person name="Kyrpides N."/>
            <person name="Kim E."/>
            <person name="Boone D.R."/>
            <person name="Brockman F."/>
            <person name="Culley D."/>
            <person name="Ferry J."/>
            <person name="Gunsalus R."/>
            <person name="McInerney M.J."/>
            <person name="Morrison M."/>
            <person name="Plugge C."/>
            <person name="Rohlin L."/>
            <person name="Scholten J."/>
            <person name="Sieber J."/>
            <person name="Stams A.J.M."/>
            <person name="Worm P."/>
            <person name="Henstra A.M."/>
            <person name="Richardson P."/>
        </authorList>
    </citation>
    <scope>NUCLEOTIDE SEQUENCE [LARGE SCALE GENOMIC DNA]</scope>
    <source>
        <strain evidence="4">DSM 10017 / MPOB</strain>
    </source>
</reference>
<dbReference type="HOGENOM" id="CLU_000445_69_15_7"/>
<name>A0LIT4_SYNFM</name>
<keyword evidence="1" id="KW-0597">Phosphoprotein</keyword>
<dbReference type="PANTHER" id="PTHR42872:SF6">
    <property type="entry name" value="PROTEIN-GLUTAMATE METHYLESTERASE_PROTEIN-GLUTAMINE GLUTAMINASE"/>
    <property type="match status" value="1"/>
</dbReference>
<evidence type="ECO:0000313" key="4">
    <source>
        <dbReference type="Proteomes" id="UP000001784"/>
    </source>
</evidence>
<dbReference type="InParanoid" id="A0LIT4"/>
<dbReference type="KEGG" id="sfu:Sfum_1649"/>
<evidence type="ECO:0000259" key="2">
    <source>
        <dbReference type="PROSITE" id="PS50110"/>
    </source>
</evidence>
<accession>A0LIT4</accession>
<sequence length="118" mass="13103">MPKRILVVDDSNLMRHCIVQCLSDAGHQVVGKARDGNEAVALYKQLRPDVVTMDVTMRGKDGISAARDILELNPEALIIFYTLLDSPNMEAQLQNIAIMKVIKKGDEEELLRTLAALD</sequence>
<dbReference type="STRING" id="335543.Sfum_1649"/>
<dbReference type="InterPro" id="IPR001789">
    <property type="entry name" value="Sig_transdc_resp-reg_receiver"/>
</dbReference>
<protein>
    <submittedName>
        <fullName evidence="3">Response regulator receiver protein</fullName>
    </submittedName>
</protein>
<dbReference type="SUPFAM" id="SSF52172">
    <property type="entry name" value="CheY-like"/>
    <property type="match status" value="1"/>
</dbReference>
<dbReference type="Gene3D" id="3.40.50.2300">
    <property type="match status" value="1"/>
</dbReference>
<dbReference type="Pfam" id="PF00072">
    <property type="entry name" value="Response_reg"/>
    <property type="match status" value="1"/>
</dbReference>
<evidence type="ECO:0000256" key="1">
    <source>
        <dbReference type="PROSITE-ProRule" id="PRU00169"/>
    </source>
</evidence>
<dbReference type="EMBL" id="CP000478">
    <property type="protein sequence ID" value="ABK17336.1"/>
    <property type="molecule type" value="Genomic_DNA"/>
</dbReference>
<dbReference type="SMART" id="SM00448">
    <property type="entry name" value="REC"/>
    <property type="match status" value="1"/>
</dbReference>
<dbReference type="eggNOG" id="COG2201">
    <property type="taxonomic scope" value="Bacteria"/>
</dbReference>
<evidence type="ECO:0000313" key="3">
    <source>
        <dbReference type="EMBL" id="ABK17336.1"/>
    </source>
</evidence>
<dbReference type="RefSeq" id="WP_011698506.1">
    <property type="nucleotide sequence ID" value="NC_008554.1"/>
</dbReference>
<dbReference type="GO" id="GO:0000160">
    <property type="term" value="P:phosphorelay signal transduction system"/>
    <property type="evidence" value="ECO:0007669"/>
    <property type="project" value="InterPro"/>
</dbReference>
<gene>
    <name evidence="3" type="ordered locus">Sfum_1649</name>
</gene>
<dbReference type="PROSITE" id="PS50110">
    <property type="entry name" value="RESPONSE_REGULATORY"/>
    <property type="match status" value="1"/>
</dbReference>
<dbReference type="Proteomes" id="UP000001784">
    <property type="component" value="Chromosome"/>
</dbReference>
<dbReference type="PANTHER" id="PTHR42872">
    <property type="entry name" value="PROTEIN-GLUTAMATE METHYLESTERASE/PROTEIN-GLUTAMINE GLUTAMINASE"/>
    <property type="match status" value="1"/>
</dbReference>
<dbReference type="OrthoDB" id="9801101at2"/>
<proteinExistence type="predicted"/>
<keyword evidence="4" id="KW-1185">Reference proteome</keyword>
<feature type="modified residue" description="4-aspartylphosphate" evidence="1">
    <location>
        <position position="54"/>
    </location>
</feature>